<protein>
    <submittedName>
        <fullName evidence="2">ComF family protein</fullName>
    </submittedName>
</protein>
<evidence type="ECO:0000256" key="1">
    <source>
        <dbReference type="ARBA" id="ARBA00008007"/>
    </source>
</evidence>
<dbReference type="InterPro" id="IPR029057">
    <property type="entry name" value="PRTase-like"/>
</dbReference>
<dbReference type="Gene3D" id="3.40.50.2020">
    <property type="match status" value="1"/>
</dbReference>
<gene>
    <name evidence="2" type="ORF">H9771_07805</name>
</gene>
<accession>A0A9D2MG79</accession>
<comment type="similarity">
    <text evidence="1">Belongs to the ComF/GntX family.</text>
</comment>
<evidence type="ECO:0000313" key="2">
    <source>
        <dbReference type="EMBL" id="HJB59540.1"/>
    </source>
</evidence>
<reference evidence="2" key="1">
    <citation type="journal article" date="2021" name="PeerJ">
        <title>Extensive microbial diversity within the chicken gut microbiome revealed by metagenomics and culture.</title>
        <authorList>
            <person name="Gilroy R."/>
            <person name="Ravi A."/>
            <person name="Getino M."/>
            <person name="Pursley I."/>
            <person name="Horton D.L."/>
            <person name="Alikhan N.F."/>
            <person name="Baker D."/>
            <person name="Gharbi K."/>
            <person name="Hall N."/>
            <person name="Watson M."/>
            <person name="Adriaenssens E.M."/>
            <person name="Foster-Nyarko E."/>
            <person name="Jarju S."/>
            <person name="Secka A."/>
            <person name="Antonio M."/>
            <person name="Oren A."/>
            <person name="Chaudhuri R.R."/>
            <person name="La Ragione R."/>
            <person name="Hildebrand F."/>
            <person name="Pallen M.J."/>
        </authorList>
    </citation>
    <scope>NUCLEOTIDE SEQUENCE</scope>
    <source>
        <strain evidence="2">ChiHjej9B8-13557</strain>
    </source>
</reference>
<name>A0A9D2MG79_9FIRM</name>
<dbReference type="Proteomes" id="UP000824211">
    <property type="component" value="Unassembled WGS sequence"/>
</dbReference>
<dbReference type="EMBL" id="DWXX01000141">
    <property type="protein sequence ID" value="HJB59540.1"/>
    <property type="molecule type" value="Genomic_DNA"/>
</dbReference>
<dbReference type="CDD" id="cd06223">
    <property type="entry name" value="PRTases_typeI"/>
    <property type="match status" value="1"/>
</dbReference>
<dbReference type="SUPFAM" id="SSF53271">
    <property type="entry name" value="PRTase-like"/>
    <property type="match status" value="1"/>
</dbReference>
<dbReference type="InterPro" id="IPR051910">
    <property type="entry name" value="ComF/GntX_DNA_util-trans"/>
</dbReference>
<dbReference type="PANTHER" id="PTHR47505">
    <property type="entry name" value="DNA UTILIZATION PROTEIN YHGH"/>
    <property type="match status" value="1"/>
</dbReference>
<comment type="caution">
    <text evidence="2">The sequence shown here is derived from an EMBL/GenBank/DDBJ whole genome shotgun (WGS) entry which is preliminary data.</text>
</comment>
<dbReference type="InterPro" id="IPR000836">
    <property type="entry name" value="PRTase_dom"/>
</dbReference>
<evidence type="ECO:0000313" key="3">
    <source>
        <dbReference type="Proteomes" id="UP000824211"/>
    </source>
</evidence>
<proteinExistence type="inferred from homology"/>
<dbReference type="AlphaFoldDB" id="A0A9D2MG79"/>
<dbReference type="PANTHER" id="PTHR47505:SF1">
    <property type="entry name" value="DNA UTILIZATION PROTEIN YHGH"/>
    <property type="match status" value="1"/>
</dbReference>
<sequence>MIPRAGLGSYSRGAILFRQGCQLLLPRRCPLCRRVLGSLPVCPDCAQELDYCTRSRGPGPRSPLPHLPPDAVAWAAAPFWYHGGIRSAILRAKYGDQPWVAVQLGCMAAERLFGAEIRVRGGVEVPVPLAAPVVDCDILVPVPSSGRGRAYNLPALAGLPIARALGIPMEEHALLRTRRGSAQAGASREERLVNTLGLFKGDARLVSGCRVLLLDDVLTTGATALACVRALQAAGAEWTAVIALATPTRNFGLPAAPGIPFDRAGGYGGEPDEPEELDF</sequence>
<reference evidence="2" key="2">
    <citation type="submission" date="2021-04" db="EMBL/GenBank/DDBJ databases">
        <authorList>
            <person name="Gilroy R."/>
        </authorList>
    </citation>
    <scope>NUCLEOTIDE SEQUENCE</scope>
    <source>
        <strain evidence="2">ChiHjej9B8-13557</strain>
    </source>
</reference>
<organism evidence="2 3">
    <name type="scientific">Candidatus Faecalibacterium faecipullorum</name>
    <dbReference type="NCBI Taxonomy" id="2838578"/>
    <lineage>
        <taxon>Bacteria</taxon>
        <taxon>Bacillati</taxon>
        <taxon>Bacillota</taxon>
        <taxon>Clostridia</taxon>
        <taxon>Eubacteriales</taxon>
        <taxon>Oscillospiraceae</taxon>
        <taxon>Faecalibacterium</taxon>
    </lineage>
</organism>